<dbReference type="SMART" id="SM00432">
    <property type="entry name" value="MADS"/>
    <property type="match status" value="1"/>
</dbReference>
<evidence type="ECO:0000256" key="4">
    <source>
        <dbReference type="ARBA" id="ARBA00023163"/>
    </source>
</evidence>
<keyword evidence="2" id="KW-0805">Transcription regulation</keyword>
<dbReference type="Proteomes" id="UP001153076">
    <property type="component" value="Unassembled WGS sequence"/>
</dbReference>
<dbReference type="EMBL" id="JAKOGI010003860">
    <property type="protein sequence ID" value="KAJ8420108.1"/>
    <property type="molecule type" value="Genomic_DNA"/>
</dbReference>
<protein>
    <recommendedName>
        <fullName evidence="6">MADS-box domain-containing protein</fullName>
    </recommendedName>
</protein>
<feature type="domain" description="MADS-box" evidence="6">
    <location>
        <begin position="5"/>
        <end position="55"/>
    </location>
</feature>
<organism evidence="7 8">
    <name type="scientific">Carnegiea gigantea</name>
    <dbReference type="NCBI Taxonomy" id="171969"/>
    <lineage>
        <taxon>Eukaryota</taxon>
        <taxon>Viridiplantae</taxon>
        <taxon>Streptophyta</taxon>
        <taxon>Embryophyta</taxon>
        <taxon>Tracheophyta</taxon>
        <taxon>Spermatophyta</taxon>
        <taxon>Magnoliopsida</taxon>
        <taxon>eudicotyledons</taxon>
        <taxon>Gunneridae</taxon>
        <taxon>Pentapetalae</taxon>
        <taxon>Caryophyllales</taxon>
        <taxon>Cactineae</taxon>
        <taxon>Cactaceae</taxon>
        <taxon>Cactoideae</taxon>
        <taxon>Echinocereeae</taxon>
        <taxon>Carnegiea</taxon>
    </lineage>
</organism>
<comment type="subcellular location">
    <subcellularLocation>
        <location evidence="1">Nucleus</location>
    </subcellularLocation>
</comment>
<accession>A0A9Q1JID5</accession>
<dbReference type="GO" id="GO:0046983">
    <property type="term" value="F:protein dimerization activity"/>
    <property type="evidence" value="ECO:0007669"/>
    <property type="project" value="InterPro"/>
</dbReference>
<name>A0A9Q1JID5_9CARY</name>
<dbReference type="GO" id="GO:0005634">
    <property type="term" value="C:nucleus"/>
    <property type="evidence" value="ECO:0007669"/>
    <property type="project" value="UniProtKB-SubCell"/>
</dbReference>
<dbReference type="OrthoDB" id="1301276at2759"/>
<gene>
    <name evidence="7" type="ORF">Cgig2_011978</name>
</gene>
<dbReference type="InterPro" id="IPR002100">
    <property type="entry name" value="TF_MADSbox"/>
</dbReference>
<sequence>MFRHRRRGKVNLAYITDDYTRRVTFKKRNKGLFKKLSELTTLCDIKVCGVIYNPNEGRPMLFPDDPLDVFNIISDFRKISVTEQKRKMFDQEDYLNERITKTKEQLSRLRMDNQERRLTQLMYEFFVDRTKTFDNMSISDLREFNKLIERCLREIEQHTHTVGEGMAALSLPSNHPLVVGAPEQIPARSEQIMAINPPMVGLMEPLPSHFIARENNIQGHANVANNSMSLESNSMLLDQWFLETLRNSEVVITT</sequence>
<evidence type="ECO:0000313" key="8">
    <source>
        <dbReference type="Proteomes" id="UP001153076"/>
    </source>
</evidence>
<dbReference type="PRINTS" id="PR00404">
    <property type="entry name" value="MADSDOMAIN"/>
</dbReference>
<dbReference type="Pfam" id="PF00319">
    <property type="entry name" value="SRF-TF"/>
    <property type="match status" value="1"/>
</dbReference>
<dbReference type="GO" id="GO:0000981">
    <property type="term" value="F:DNA-binding transcription factor activity, RNA polymerase II-specific"/>
    <property type="evidence" value="ECO:0007669"/>
    <property type="project" value="InterPro"/>
</dbReference>
<dbReference type="InterPro" id="IPR033897">
    <property type="entry name" value="SRF-like_MADS-box"/>
</dbReference>
<dbReference type="GO" id="GO:0000987">
    <property type="term" value="F:cis-regulatory region sequence-specific DNA binding"/>
    <property type="evidence" value="ECO:0007669"/>
    <property type="project" value="InterPro"/>
</dbReference>
<keyword evidence="4" id="KW-0804">Transcription</keyword>
<evidence type="ECO:0000256" key="1">
    <source>
        <dbReference type="ARBA" id="ARBA00004123"/>
    </source>
</evidence>
<dbReference type="AlphaFoldDB" id="A0A9Q1JID5"/>
<dbReference type="InterPro" id="IPR050142">
    <property type="entry name" value="MADS-box/MEF2_TF"/>
</dbReference>
<dbReference type="CDD" id="cd00266">
    <property type="entry name" value="MADS_SRF_like"/>
    <property type="match status" value="1"/>
</dbReference>
<evidence type="ECO:0000313" key="7">
    <source>
        <dbReference type="EMBL" id="KAJ8420108.1"/>
    </source>
</evidence>
<keyword evidence="3" id="KW-0238">DNA-binding</keyword>
<dbReference type="PROSITE" id="PS50066">
    <property type="entry name" value="MADS_BOX_2"/>
    <property type="match status" value="1"/>
</dbReference>
<reference evidence="7" key="1">
    <citation type="submission" date="2022-04" db="EMBL/GenBank/DDBJ databases">
        <title>Carnegiea gigantea Genome sequencing and assembly v2.</title>
        <authorList>
            <person name="Copetti D."/>
            <person name="Sanderson M.J."/>
            <person name="Burquez A."/>
            <person name="Wojciechowski M.F."/>
        </authorList>
    </citation>
    <scope>NUCLEOTIDE SEQUENCE</scope>
    <source>
        <strain evidence="7">SGP5-SGP5p</strain>
        <tissue evidence="7">Aerial part</tissue>
    </source>
</reference>
<dbReference type="Gene3D" id="3.40.1810.10">
    <property type="entry name" value="Transcription factor, MADS-box"/>
    <property type="match status" value="1"/>
</dbReference>
<evidence type="ECO:0000256" key="5">
    <source>
        <dbReference type="ARBA" id="ARBA00023242"/>
    </source>
</evidence>
<comment type="caution">
    <text evidence="7">The sequence shown here is derived from an EMBL/GenBank/DDBJ whole genome shotgun (WGS) entry which is preliminary data.</text>
</comment>
<dbReference type="GO" id="GO:0045944">
    <property type="term" value="P:positive regulation of transcription by RNA polymerase II"/>
    <property type="evidence" value="ECO:0007669"/>
    <property type="project" value="InterPro"/>
</dbReference>
<keyword evidence="8" id="KW-1185">Reference proteome</keyword>
<evidence type="ECO:0000259" key="6">
    <source>
        <dbReference type="PROSITE" id="PS50066"/>
    </source>
</evidence>
<evidence type="ECO:0000256" key="3">
    <source>
        <dbReference type="ARBA" id="ARBA00023125"/>
    </source>
</evidence>
<keyword evidence="5" id="KW-0539">Nucleus</keyword>
<proteinExistence type="predicted"/>
<dbReference type="PANTHER" id="PTHR48019">
    <property type="entry name" value="SERUM RESPONSE FACTOR HOMOLOG"/>
    <property type="match status" value="1"/>
</dbReference>
<dbReference type="InterPro" id="IPR036879">
    <property type="entry name" value="TF_MADSbox_sf"/>
</dbReference>
<dbReference type="SUPFAM" id="SSF55455">
    <property type="entry name" value="SRF-like"/>
    <property type="match status" value="1"/>
</dbReference>
<evidence type="ECO:0000256" key="2">
    <source>
        <dbReference type="ARBA" id="ARBA00023015"/>
    </source>
</evidence>